<dbReference type="GO" id="GO:0051231">
    <property type="term" value="P:spindle elongation"/>
    <property type="evidence" value="ECO:0007669"/>
    <property type="project" value="TreeGrafter"/>
</dbReference>
<dbReference type="Gene3D" id="3.40.850.10">
    <property type="entry name" value="Kinesin motor domain"/>
    <property type="match status" value="1"/>
</dbReference>
<evidence type="ECO:0000256" key="5">
    <source>
        <dbReference type="RuleBase" id="RU000394"/>
    </source>
</evidence>
<dbReference type="InterPro" id="IPR027640">
    <property type="entry name" value="Kinesin-like_fam"/>
</dbReference>
<dbReference type="InterPro" id="IPR027417">
    <property type="entry name" value="P-loop_NTPase"/>
</dbReference>
<dbReference type="PRINTS" id="PR00380">
    <property type="entry name" value="KINESINHEAVY"/>
</dbReference>
<proteinExistence type="inferred from homology"/>
<dbReference type="GO" id="GO:0008017">
    <property type="term" value="F:microtubule binding"/>
    <property type="evidence" value="ECO:0007669"/>
    <property type="project" value="InterPro"/>
</dbReference>
<dbReference type="GO" id="GO:0007052">
    <property type="term" value="P:mitotic spindle organization"/>
    <property type="evidence" value="ECO:0007669"/>
    <property type="project" value="TreeGrafter"/>
</dbReference>
<comment type="caution">
    <text evidence="7">The sequence shown here is derived from an EMBL/GenBank/DDBJ whole genome shotgun (WGS) entry which is preliminary data.</text>
</comment>
<name>A0A9N9A418_9GLOM</name>
<feature type="binding site" evidence="3">
    <location>
        <begin position="97"/>
        <end position="104"/>
    </location>
    <ligand>
        <name>ATP</name>
        <dbReference type="ChEBI" id="CHEBI:30616"/>
    </ligand>
</feature>
<keyword evidence="3 5" id="KW-0505">Motor protein</keyword>
<dbReference type="PROSITE" id="PS50005">
    <property type="entry name" value="TPR"/>
    <property type="match status" value="1"/>
</dbReference>
<dbReference type="InterPro" id="IPR019734">
    <property type="entry name" value="TPR_rpt"/>
</dbReference>
<keyword evidence="5" id="KW-0493">Microtubule</keyword>
<dbReference type="Proteomes" id="UP000789508">
    <property type="component" value="Unassembled WGS sequence"/>
</dbReference>
<dbReference type="InterPro" id="IPR001752">
    <property type="entry name" value="Kinesin_motor_dom"/>
</dbReference>
<dbReference type="PANTHER" id="PTHR47969:SF9">
    <property type="entry name" value="KINESIN-LIKE PROTEIN"/>
    <property type="match status" value="1"/>
</dbReference>
<sequence>MYSPAQKRGKKLPPPQKIKVICRVRPFLAEELYDDTVMVEGNCVKITNKRKTNENFVYSFHSCYGMDAGQPEIFENDVKPLLEPVLNGKNATIFAYGVTGSGKTYTIQGTETRPGIIPRTVQTLFEIKGLSKYSLDLRLSYIEIYKEVINDLLVPRDTAPSGGLTIRQGFDNQIYLPNLTEKKINTYEEFKKIFRGACRNRSTAATKLNIMSSRSHADMCIYISCTNNETKNTIFSKLHLIDLAGSEDNRRTENGKERIAESGAINKSLFALNQVVEALNQGLSRIPYRDSKLTRLLQDSLGGENISMMIINISPGQSFYADTYNTLNFATRTKEIENKPQSNHCASSTRQPLKVKLVNENNDLPEARRQRFNLSSSTSTISSTASYELRPPLLSKTEMEKIIETKLDEKLSEIEDKIKTQSSQILSPIFRKQNAKLKKRIESLEYKIELQKESRLANVLTPETKTKTARALVALAKAHELKNELGEALSNYESAFQYIPDNQKLGNKIIMIRDAIPTSSEEINNLNAGSKISAKDHHSRYLANIANDERRKIAEAMILSIVNSGDVKQILKLKGVGKKRADVIHQFIKENGHISEIYNLRYSGMSDKIIDGIINSYTQL</sequence>
<dbReference type="GO" id="GO:0007018">
    <property type="term" value="P:microtubule-based movement"/>
    <property type="evidence" value="ECO:0007669"/>
    <property type="project" value="InterPro"/>
</dbReference>
<dbReference type="InterPro" id="IPR036961">
    <property type="entry name" value="Kinesin_motor_dom_sf"/>
</dbReference>
<reference evidence="7" key="1">
    <citation type="submission" date="2021-06" db="EMBL/GenBank/DDBJ databases">
        <authorList>
            <person name="Kallberg Y."/>
            <person name="Tangrot J."/>
            <person name="Rosling A."/>
        </authorList>
    </citation>
    <scope>NUCLEOTIDE SEQUENCE</scope>
    <source>
        <strain evidence="7">FL130A</strain>
    </source>
</reference>
<dbReference type="PANTHER" id="PTHR47969">
    <property type="entry name" value="CHROMOSOME-ASSOCIATED KINESIN KIF4A-RELATED"/>
    <property type="match status" value="1"/>
</dbReference>
<dbReference type="InterPro" id="IPR019821">
    <property type="entry name" value="Kinesin_motor_CS"/>
</dbReference>
<evidence type="ECO:0000256" key="2">
    <source>
        <dbReference type="ARBA" id="ARBA00022840"/>
    </source>
</evidence>
<dbReference type="AlphaFoldDB" id="A0A9N9A418"/>
<dbReference type="PROSITE" id="PS00411">
    <property type="entry name" value="KINESIN_MOTOR_1"/>
    <property type="match status" value="1"/>
</dbReference>
<dbReference type="Pfam" id="PF00225">
    <property type="entry name" value="Kinesin"/>
    <property type="match status" value="1"/>
</dbReference>
<dbReference type="Gene3D" id="1.10.150.280">
    <property type="entry name" value="AF1531-like domain"/>
    <property type="match status" value="1"/>
</dbReference>
<comment type="similarity">
    <text evidence="3 5">Belongs to the TRAFAC class myosin-kinesin ATPase superfamily. Kinesin family.</text>
</comment>
<dbReference type="SMART" id="SM00129">
    <property type="entry name" value="KISc"/>
    <property type="match status" value="1"/>
</dbReference>
<dbReference type="GO" id="GO:0005875">
    <property type="term" value="C:microtubule associated complex"/>
    <property type="evidence" value="ECO:0007669"/>
    <property type="project" value="TreeGrafter"/>
</dbReference>
<organism evidence="7 8">
    <name type="scientific">Ambispora leptoticha</name>
    <dbReference type="NCBI Taxonomy" id="144679"/>
    <lineage>
        <taxon>Eukaryota</taxon>
        <taxon>Fungi</taxon>
        <taxon>Fungi incertae sedis</taxon>
        <taxon>Mucoromycota</taxon>
        <taxon>Glomeromycotina</taxon>
        <taxon>Glomeromycetes</taxon>
        <taxon>Archaeosporales</taxon>
        <taxon>Ambisporaceae</taxon>
        <taxon>Ambispora</taxon>
    </lineage>
</organism>
<evidence type="ECO:0000256" key="1">
    <source>
        <dbReference type="ARBA" id="ARBA00022741"/>
    </source>
</evidence>
<feature type="domain" description="Kinesin motor" evidence="6">
    <location>
        <begin position="17"/>
        <end position="336"/>
    </location>
</feature>
<keyword evidence="2 3" id="KW-0067">ATP-binding</keyword>
<evidence type="ECO:0000256" key="4">
    <source>
        <dbReference type="PROSITE-ProRule" id="PRU00339"/>
    </source>
</evidence>
<evidence type="ECO:0000259" key="6">
    <source>
        <dbReference type="PROSITE" id="PS50067"/>
    </source>
</evidence>
<dbReference type="EMBL" id="CAJVPS010000943">
    <property type="protein sequence ID" value="CAG8516405.1"/>
    <property type="molecule type" value="Genomic_DNA"/>
</dbReference>
<accession>A0A9N9A418</accession>
<dbReference type="OrthoDB" id="3176171at2759"/>
<dbReference type="CDD" id="cd00106">
    <property type="entry name" value="KISc"/>
    <property type="match status" value="1"/>
</dbReference>
<dbReference type="GO" id="GO:0005524">
    <property type="term" value="F:ATP binding"/>
    <property type="evidence" value="ECO:0007669"/>
    <property type="project" value="UniProtKB-UniRule"/>
</dbReference>
<evidence type="ECO:0000313" key="8">
    <source>
        <dbReference type="Proteomes" id="UP000789508"/>
    </source>
</evidence>
<evidence type="ECO:0000256" key="3">
    <source>
        <dbReference type="PROSITE-ProRule" id="PRU00283"/>
    </source>
</evidence>
<keyword evidence="8" id="KW-1185">Reference proteome</keyword>
<evidence type="ECO:0000313" key="7">
    <source>
        <dbReference type="EMBL" id="CAG8516405.1"/>
    </source>
</evidence>
<gene>
    <name evidence="7" type="ORF">ALEPTO_LOCUS4240</name>
</gene>
<keyword evidence="4" id="KW-0802">TPR repeat</keyword>
<dbReference type="PROSITE" id="PS50067">
    <property type="entry name" value="KINESIN_MOTOR_2"/>
    <property type="match status" value="1"/>
</dbReference>
<dbReference type="GO" id="GO:0003777">
    <property type="term" value="F:microtubule motor activity"/>
    <property type="evidence" value="ECO:0007669"/>
    <property type="project" value="InterPro"/>
</dbReference>
<dbReference type="SUPFAM" id="SSF52540">
    <property type="entry name" value="P-loop containing nucleoside triphosphate hydrolases"/>
    <property type="match status" value="1"/>
</dbReference>
<feature type="repeat" description="TPR" evidence="4">
    <location>
        <begin position="469"/>
        <end position="502"/>
    </location>
</feature>
<keyword evidence="1 3" id="KW-0547">Nucleotide-binding</keyword>
<protein>
    <recommendedName>
        <fullName evidence="5">Kinesin-like protein</fullName>
    </recommendedName>
</protein>
<dbReference type="GO" id="GO:0005874">
    <property type="term" value="C:microtubule"/>
    <property type="evidence" value="ECO:0007669"/>
    <property type="project" value="UniProtKB-KW"/>
</dbReference>